<dbReference type="EMBL" id="CADIJZ010000013">
    <property type="protein sequence ID" value="CAB3701003.1"/>
    <property type="molecule type" value="Genomic_DNA"/>
</dbReference>
<proteinExistence type="predicted"/>
<dbReference type="Proteomes" id="UP000235659">
    <property type="component" value="Unassembled WGS sequence"/>
</dbReference>
<dbReference type="EMBL" id="PNXY01000007">
    <property type="protein sequence ID" value="PMS31141.1"/>
    <property type="molecule type" value="Genomic_DNA"/>
</dbReference>
<dbReference type="OrthoDB" id="8998645at2"/>
<reference evidence="3 4" key="1">
    <citation type="submission" date="2018-01" db="EMBL/GenBank/DDBJ databases">
        <title>Whole genome analyses suggest that Burkholderia sensu lato contains two further novel genera in the rhizoxinica-symbiotica group Mycetohabitans gen. nov., and Trinickia gen. nov.: implications for the evolution of diazotrophy and nodulation in the Burkholderiaceae.</title>
        <authorList>
            <person name="Estrada-de los Santos P."/>
            <person name="Palmer M."/>
            <person name="Chavez-Ramirez B."/>
            <person name="Beukes C."/>
            <person name="Steenkamp E.T."/>
            <person name="Hirsch A.M."/>
            <person name="Manyaka P."/>
            <person name="Maluk M."/>
            <person name="Lafos M."/>
            <person name="Crook M."/>
            <person name="Gross E."/>
            <person name="Simon M.F."/>
            <person name="Bueno dos Reis Junior F."/>
            <person name="Poole P.S."/>
            <person name="Venter S.N."/>
            <person name="James E.K."/>
        </authorList>
    </citation>
    <scope>NUCLEOTIDE SEQUENCE [LARGE SCALE GENOMIC DNA]</scope>
    <source>
        <strain evidence="3 4">WSM 3937</strain>
    </source>
</reference>
<evidence type="ECO:0000313" key="3">
    <source>
        <dbReference type="EMBL" id="PMS31141.1"/>
    </source>
</evidence>
<organism evidence="2 5">
    <name type="scientific">Paraburkholderia rhynchosiae</name>
    <dbReference type="NCBI Taxonomy" id="487049"/>
    <lineage>
        <taxon>Bacteria</taxon>
        <taxon>Pseudomonadati</taxon>
        <taxon>Pseudomonadota</taxon>
        <taxon>Betaproteobacteria</taxon>
        <taxon>Burkholderiales</taxon>
        <taxon>Burkholderiaceae</taxon>
        <taxon>Paraburkholderia</taxon>
    </lineage>
</organism>
<dbReference type="AlphaFoldDB" id="A0A2N7WP61"/>
<dbReference type="Proteomes" id="UP000494205">
    <property type="component" value="Unassembled WGS sequence"/>
</dbReference>
<feature type="region of interest" description="Disordered" evidence="1">
    <location>
        <begin position="178"/>
        <end position="199"/>
    </location>
</feature>
<evidence type="ECO:0000256" key="1">
    <source>
        <dbReference type="SAM" id="MobiDB-lite"/>
    </source>
</evidence>
<feature type="region of interest" description="Disordered" evidence="1">
    <location>
        <begin position="16"/>
        <end position="58"/>
    </location>
</feature>
<evidence type="ECO:0000313" key="4">
    <source>
        <dbReference type="Proteomes" id="UP000235659"/>
    </source>
</evidence>
<reference evidence="2 5" key="2">
    <citation type="submission" date="2020-04" db="EMBL/GenBank/DDBJ databases">
        <authorList>
            <person name="De Canck E."/>
        </authorList>
    </citation>
    <scope>NUCLEOTIDE SEQUENCE [LARGE SCALE GENOMIC DNA]</scope>
    <source>
        <strain evidence="2 5">LMG 27174</strain>
    </source>
</reference>
<sequence>MNRPLALIAGDLALPSSRPLAGLPPPFGSGRRLTSSSEPRAPQRAIPGAPRYTASANRRSRLPSNAKFLFFYKLPQRSDHSNRFDEQLAEARRYLEADNVRPRSSRSDRVLGATIFVGCSIVLAWLLATCSTHDAADKLTTAARGPATAVHASPDPARSLAEVQSRLVKASARATEASQSIVQSAPSVANPLRQSAHRAEPMRLLQRAEPQPSGRAPRHIAVTNRLAKTDRPVAIVPITQSQIEQQTALSHSIVSPARPSVPEQPEWGASQSSAQDSAERAALLDWAAQQRRANVSTRASMPVPVPVPVSKPGDVDWNAHMTQRRITDNPAAFQASGAQQ</sequence>
<feature type="compositionally biased region" description="Polar residues" evidence="1">
    <location>
        <begin position="178"/>
        <end position="187"/>
    </location>
</feature>
<accession>A0A2N7WP61</accession>
<evidence type="ECO:0000313" key="5">
    <source>
        <dbReference type="Proteomes" id="UP000494205"/>
    </source>
</evidence>
<protein>
    <submittedName>
        <fullName evidence="2">Uncharacterized protein</fullName>
    </submittedName>
</protein>
<evidence type="ECO:0000313" key="2">
    <source>
        <dbReference type="EMBL" id="CAB3701003.1"/>
    </source>
</evidence>
<name>A0A2N7WP61_9BURK</name>
<feature type="region of interest" description="Disordered" evidence="1">
    <location>
        <begin position="247"/>
        <end position="316"/>
    </location>
</feature>
<gene>
    <name evidence="3" type="ORF">C0Z16_13045</name>
    <name evidence="2" type="ORF">LMG27174_03667</name>
</gene>
<keyword evidence="4" id="KW-1185">Reference proteome</keyword>